<organism evidence="3 4">
    <name type="scientific">Microbacterium oxydans</name>
    <dbReference type="NCBI Taxonomy" id="82380"/>
    <lineage>
        <taxon>Bacteria</taxon>
        <taxon>Bacillati</taxon>
        <taxon>Actinomycetota</taxon>
        <taxon>Actinomycetes</taxon>
        <taxon>Micrococcales</taxon>
        <taxon>Microbacteriaceae</taxon>
        <taxon>Microbacterium</taxon>
    </lineage>
</organism>
<evidence type="ECO:0000313" key="4">
    <source>
        <dbReference type="Proteomes" id="UP000033725"/>
    </source>
</evidence>
<dbReference type="OrthoDB" id="9799372at2"/>
<comment type="caution">
    <text evidence="3">The sequence shown here is derived from an EMBL/GenBank/DDBJ whole genome shotgun (WGS) entry which is preliminary data.</text>
</comment>
<sequence>MTDTTPTVLFICQHNAGRSQLGAALVEHLAGDRFRATSAGLAPADQVNPAVATTVAELGMDITARAPRAVTIDDLDTADIVVLMKPGLTLPSTPRGEVLEWSFPNPESWDAEAVRPLRQAVSEKIQTTLLNR</sequence>
<dbReference type="AlphaFoldDB" id="A0A0F0KKD1"/>
<dbReference type="PANTHER" id="PTHR43428:SF1">
    <property type="entry name" value="ARSENATE REDUCTASE"/>
    <property type="match status" value="1"/>
</dbReference>
<evidence type="ECO:0000259" key="2">
    <source>
        <dbReference type="SMART" id="SM00226"/>
    </source>
</evidence>
<reference evidence="3 4" key="1">
    <citation type="submission" date="2015-02" db="EMBL/GenBank/DDBJ databases">
        <title>Draft genome sequences of ten Microbacterium spp. with emphasis on heavy metal contaminated environments.</title>
        <authorList>
            <person name="Corretto E."/>
        </authorList>
    </citation>
    <scope>NUCLEOTIDE SEQUENCE [LARGE SCALE GENOMIC DNA]</scope>
    <source>
        <strain evidence="3 4">BEL163</strain>
    </source>
</reference>
<dbReference type="PANTHER" id="PTHR43428">
    <property type="entry name" value="ARSENATE REDUCTASE"/>
    <property type="match status" value="1"/>
</dbReference>
<gene>
    <name evidence="3" type="primary">arsC2_2</name>
    <name evidence="3" type="ORF">RN51_02328</name>
</gene>
<dbReference type="SUPFAM" id="SSF52788">
    <property type="entry name" value="Phosphotyrosine protein phosphatases I"/>
    <property type="match status" value="1"/>
</dbReference>
<evidence type="ECO:0000313" key="3">
    <source>
        <dbReference type="EMBL" id="KJL21313.1"/>
    </source>
</evidence>
<feature type="domain" description="Phosphotyrosine protein phosphatase I" evidence="2">
    <location>
        <begin position="6"/>
        <end position="132"/>
    </location>
</feature>
<dbReference type="EC" id="2.8.4.2" evidence="3"/>
<accession>A0A0F0KKD1</accession>
<dbReference type="EMBL" id="JYIV01000027">
    <property type="protein sequence ID" value="KJL21313.1"/>
    <property type="molecule type" value="Genomic_DNA"/>
</dbReference>
<dbReference type="Proteomes" id="UP000033725">
    <property type="component" value="Unassembled WGS sequence"/>
</dbReference>
<dbReference type="InterPro" id="IPR036196">
    <property type="entry name" value="Ptyr_pPase_sf"/>
</dbReference>
<protein>
    <submittedName>
        <fullName evidence="3">Arsenate-mycothiol transferase ArsC2</fullName>
        <ecNumber evidence="3">2.8.4.2</ecNumber>
    </submittedName>
</protein>
<keyword evidence="3" id="KW-0808">Transferase</keyword>
<dbReference type="InterPro" id="IPR023485">
    <property type="entry name" value="Ptyr_pPase"/>
</dbReference>
<dbReference type="GO" id="GO:0102100">
    <property type="term" value="F:mycothiol-arsenate ligase activity"/>
    <property type="evidence" value="ECO:0007669"/>
    <property type="project" value="UniProtKB-EC"/>
</dbReference>
<dbReference type="RefSeq" id="WP_045264190.1">
    <property type="nucleotide sequence ID" value="NZ_JYIV01000027.1"/>
</dbReference>
<dbReference type="Gene3D" id="3.40.50.2300">
    <property type="match status" value="1"/>
</dbReference>
<dbReference type="Pfam" id="PF01451">
    <property type="entry name" value="LMWPc"/>
    <property type="match status" value="1"/>
</dbReference>
<name>A0A0F0KKD1_9MICO</name>
<dbReference type="SMART" id="SM00226">
    <property type="entry name" value="LMWPc"/>
    <property type="match status" value="1"/>
</dbReference>
<keyword evidence="1" id="KW-0059">Arsenical resistance</keyword>
<evidence type="ECO:0000256" key="1">
    <source>
        <dbReference type="ARBA" id="ARBA00022849"/>
    </source>
</evidence>
<dbReference type="GO" id="GO:0046685">
    <property type="term" value="P:response to arsenic-containing substance"/>
    <property type="evidence" value="ECO:0007669"/>
    <property type="project" value="UniProtKB-KW"/>
</dbReference>
<proteinExistence type="predicted"/>
<dbReference type="PATRIC" id="fig|82380.10.peg.2342"/>